<accession>A0A2N3L9B5</accession>
<name>A0A2N3L9B5_9PROT</name>
<organism evidence="1 2">
    <name type="scientific">Thalassospira lohafexi</name>
    <dbReference type="NCBI Taxonomy" id="744227"/>
    <lineage>
        <taxon>Bacteria</taxon>
        <taxon>Pseudomonadati</taxon>
        <taxon>Pseudomonadota</taxon>
        <taxon>Alphaproteobacteria</taxon>
        <taxon>Rhodospirillales</taxon>
        <taxon>Thalassospiraceae</taxon>
        <taxon>Thalassospira</taxon>
    </lineage>
</organism>
<sequence>MQFYEEIYDFACFISTLRNLPAKIVHQYVFLRNKKPLKNIGLSDEWLNFAGGNCRRNDHNMQNALGYNKPGPIFDGTGFAKKCFVVDQGNSLITAHRF</sequence>
<dbReference type="Proteomes" id="UP000233332">
    <property type="component" value="Unassembled WGS sequence"/>
</dbReference>
<proteinExistence type="predicted"/>
<evidence type="ECO:0000313" key="2">
    <source>
        <dbReference type="Proteomes" id="UP000233332"/>
    </source>
</evidence>
<evidence type="ECO:0000313" key="1">
    <source>
        <dbReference type="EMBL" id="PKR59431.1"/>
    </source>
</evidence>
<protein>
    <submittedName>
        <fullName evidence="1">Uncharacterized protein</fullName>
    </submittedName>
</protein>
<keyword evidence="2" id="KW-1185">Reference proteome</keyword>
<gene>
    <name evidence="1" type="ORF">COO92_05180</name>
</gene>
<dbReference type="EMBL" id="NXGX01000002">
    <property type="protein sequence ID" value="PKR59431.1"/>
    <property type="molecule type" value="Genomic_DNA"/>
</dbReference>
<dbReference type="AlphaFoldDB" id="A0A2N3L9B5"/>
<reference evidence="1 2" key="1">
    <citation type="submission" date="2017-09" db="EMBL/GenBank/DDBJ databases">
        <title>Biodiversity and function of Thalassospira species in the particle-attached aromatic-hydrocarbon-degrading consortia from the surface seawater of the China South Sea.</title>
        <authorList>
            <person name="Dong C."/>
            <person name="Lai Q."/>
            <person name="Shao Z."/>
        </authorList>
    </citation>
    <scope>NUCLEOTIDE SEQUENCE [LARGE SCALE GENOMIC DNA]</scope>
    <source>
        <strain evidence="1 2">139Z-12</strain>
    </source>
</reference>
<comment type="caution">
    <text evidence="1">The sequence shown here is derived from an EMBL/GenBank/DDBJ whole genome shotgun (WGS) entry which is preliminary data.</text>
</comment>